<evidence type="ECO:0000313" key="2">
    <source>
        <dbReference type="EMBL" id="SVE38284.1"/>
    </source>
</evidence>
<sequence>MDTENKPFDRGNNTLNVFWVGVLLIALAVAAPWFNLTVSSPELVKSYIASFGVSLLMFLSLYYKCNNSEVNLKINYIKLSLFLLFIFGTLSALWSINFDFSVSKWLLWLIAAFSFVLALNLSIENNSLIKLSWGLMLAAGVIAVIGILQYLFDPFNLAQNSAPASTFGNKNIAIQPIILILPLSIFLLLSKQVQNLKAWALI</sequence>
<feature type="non-terminal residue" evidence="2">
    <location>
        <position position="1"/>
    </location>
</feature>
<organism evidence="2">
    <name type="scientific">marine metagenome</name>
    <dbReference type="NCBI Taxonomy" id="408172"/>
    <lineage>
        <taxon>unclassified sequences</taxon>
        <taxon>metagenomes</taxon>
        <taxon>ecological metagenomes</taxon>
    </lineage>
</organism>
<feature type="transmembrane region" description="Helical" evidence="1">
    <location>
        <begin position="15"/>
        <end position="34"/>
    </location>
</feature>
<feature type="transmembrane region" description="Helical" evidence="1">
    <location>
        <begin position="172"/>
        <end position="189"/>
    </location>
</feature>
<protein>
    <submittedName>
        <fullName evidence="2">Uncharacterized protein</fullName>
    </submittedName>
</protein>
<dbReference type="EMBL" id="UINC01213488">
    <property type="protein sequence ID" value="SVE38284.1"/>
    <property type="molecule type" value="Genomic_DNA"/>
</dbReference>
<keyword evidence="1" id="KW-1133">Transmembrane helix</keyword>
<feature type="transmembrane region" description="Helical" evidence="1">
    <location>
        <begin position="102"/>
        <end position="121"/>
    </location>
</feature>
<reference evidence="2" key="1">
    <citation type="submission" date="2018-05" db="EMBL/GenBank/DDBJ databases">
        <authorList>
            <person name="Lanie J.A."/>
            <person name="Ng W.-L."/>
            <person name="Kazmierczak K.M."/>
            <person name="Andrzejewski T.M."/>
            <person name="Davidsen T.M."/>
            <person name="Wayne K.J."/>
            <person name="Tettelin H."/>
            <person name="Glass J.I."/>
            <person name="Rusch D."/>
            <person name="Podicherti R."/>
            <person name="Tsui H.-C.T."/>
            <person name="Winkler M.E."/>
        </authorList>
    </citation>
    <scope>NUCLEOTIDE SEQUENCE</scope>
</reference>
<feature type="non-terminal residue" evidence="2">
    <location>
        <position position="202"/>
    </location>
</feature>
<keyword evidence="1" id="KW-0812">Transmembrane</keyword>
<feature type="transmembrane region" description="Helical" evidence="1">
    <location>
        <begin position="133"/>
        <end position="152"/>
    </location>
</feature>
<dbReference type="AlphaFoldDB" id="A0A383D1V3"/>
<feature type="transmembrane region" description="Helical" evidence="1">
    <location>
        <begin position="75"/>
        <end position="96"/>
    </location>
</feature>
<gene>
    <name evidence="2" type="ORF">METZ01_LOCUS491138</name>
</gene>
<proteinExistence type="predicted"/>
<keyword evidence="1" id="KW-0472">Membrane</keyword>
<feature type="transmembrane region" description="Helical" evidence="1">
    <location>
        <begin position="46"/>
        <end position="63"/>
    </location>
</feature>
<name>A0A383D1V3_9ZZZZ</name>
<accession>A0A383D1V3</accession>
<evidence type="ECO:0000256" key="1">
    <source>
        <dbReference type="SAM" id="Phobius"/>
    </source>
</evidence>